<evidence type="ECO:0000259" key="3">
    <source>
        <dbReference type="PROSITE" id="PS50943"/>
    </source>
</evidence>
<dbReference type="PANTHER" id="PTHR34475">
    <property type="match status" value="1"/>
</dbReference>
<keyword evidence="2" id="KW-1133">Transmembrane helix</keyword>
<dbReference type="PANTHER" id="PTHR34475:SF1">
    <property type="entry name" value="CYTOSKELETON PROTEIN RODZ"/>
    <property type="match status" value="1"/>
</dbReference>
<dbReference type="PROSITE" id="PS50943">
    <property type="entry name" value="HTH_CROC1"/>
    <property type="match status" value="1"/>
</dbReference>
<keyword evidence="5" id="KW-1185">Reference proteome</keyword>
<organism evidence="4 5">
    <name type="scientific">Sphingomonas citri</name>
    <dbReference type="NCBI Taxonomy" id="2862499"/>
    <lineage>
        <taxon>Bacteria</taxon>
        <taxon>Pseudomonadati</taxon>
        <taxon>Pseudomonadota</taxon>
        <taxon>Alphaproteobacteria</taxon>
        <taxon>Sphingomonadales</taxon>
        <taxon>Sphingomonadaceae</taxon>
        <taxon>Sphingomonas</taxon>
    </lineage>
</organism>
<gene>
    <name evidence="4" type="ORF">KZ820_16215</name>
</gene>
<dbReference type="RefSeq" id="WP_219749628.1">
    <property type="nucleotide sequence ID" value="NZ_JAHXZN010000006.1"/>
</dbReference>
<dbReference type="Pfam" id="PF13464">
    <property type="entry name" value="RodZ_C"/>
    <property type="match status" value="1"/>
</dbReference>
<feature type="region of interest" description="Disordered" evidence="1">
    <location>
        <begin position="144"/>
        <end position="171"/>
    </location>
</feature>
<protein>
    <submittedName>
        <fullName evidence="4">DUF4115 domain-containing protein</fullName>
    </submittedName>
</protein>
<feature type="domain" description="HTH cro/C1-type" evidence="3">
    <location>
        <begin position="20"/>
        <end position="42"/>
    </location>
</feature>
<dbReference type="CDD" id="cd00093">
    <property type="entry name" value="HTH_XRE"/>
    <property type="match status" value="1"/>
</dbReference>
<dbReference type="EMBL" id="JAHXZN010000006">
    <property type="protein sequence ID" value="MBW6532288.1"/>
    <property type="molecule type" value="Genomic_DNA"/>
</dbReference>
<feature type="region of interest" description="Disordered" evidence="1">
    <location>
        <begin position="257"/>
        <end position="278"/>
    </location>
</feature>
<accession>A0ABS7BRQ9</accession>
<sequence>MSDGELPAQAPTPGSVGARLRAAREAQGLSLAEVAARTRVTQRFLEALEMDRLDLLPSPTYASGFARAYARAVGIDQADVGRAIRGELARGAMPLRQHHIEEIADPSRAPSRGLVIVAAGLALAVLVLGVLWLSTGMFRGTAEQAPEATPSAQVASSKEVPPPAPTPAGTGKVVLTARTEVWMRVYDGAKQRLFEGTMQPGQSFEVPAGTDRPMINVGRPDQLTVTVDGREVAPLGDGKRAIRDVGISAEALAARGLPAPAPSASATPPATAAAPPGDARQLAAFRDVAR</sequence>
<dbReference type="InterPro" id="IPR010982">
    <property type="entry name" value="Lambda_DNA-bd_dom_sf"/>
</dbReference>
<dbReference type="Gene3D" id="1.10.260.40">
    <property type="entry name" value="lambda repressor-like DNA-binding domains"/>
    <property type="match status" value="1"/>
</dbReference>
<comment type="caution">
    <text evidence="4">The sequence shown here is derived from an EMBL/GenBank/DDBJ whole genome shotgun (WGS) entry which is preliminary data.</text>
</comment>
<evidence type="ECO:0000256" key="2">
    <source>
        <dbReference type="SAM" id="Phobius"/>
    </source>
</evidence>
<dbReference type="Pfam" id="PF13413">
    <property type="entry name" value="HTH_25"/>
    <property type="match status" value="1"/>
</dbReference>
<evidence type="ECO:0000256" key="1">
    <source>
        <dbReference type="SAM" id="MobiDB-lite"/>
    </source>
</evidence>
<dbReference type="SUPFAM" id="SSF47413">
    <property type="entry name" value="lambda repressor-like DNA-binding domains"/>
    <property type="match status" value="1"/>
</dbReference>
<dbReference type="SMART" id="SM00530">
    <property type="entry name" value="HTH_XRE"/>
    <property type="match status" value="1"/>
</dbReference>
<evidence type="ECO:0000313" key="5">
    <source>
        <dbReference type="Proteomes" id="UP000759103"/>
    </source>
</evidence>
<dbReference type="InterPro" id="IPR025194">
    <property type="entry name" value="RodZ-like_C"/>
</dbReference>
<dbReference type="InterPro" id="IPR050400">
    <property type="entry name" value="Bact_Cytoskel_RodZ"/>
</dbReference>
<evidence type="ECO:0000313" key="4">
    <source>
        <dbReference type="EMBL" id="MBW6532288.1"/>
    </source>
</evidence>
<proteinExistence type="predicted"/>
<dbReference type="InterPro" id="IPR001387">
    <property type="entry name" value="Cro/C1-type_HTH"/>
</dbReference>
<name>A0ABS7BRQ9_9SPHN</name>
<keyword evidence="2" id="KW-0472">Membrane</keyword>
<dbReference type="Proteomes" id="UP000759103">
    <property type="component" value="Unassembled WGS sequence"/>
</dbReference>
<keyword evidence="2" id="KW-0812">Transmembrane</keyword>
<reference evidence="4 5" key="1">
    <citation type="submission" date="2021-07" db="EMBL/GenBank/DDBJ databases">
        <title>Sphingomonas sp.</title>
        <authorList>
            <person name="Feng G."/>
            <person name="Li J."/>
            <person name="Pan M."/>
        </authorList>
    </citation>
    <scope>NUCLEOTIDE SEQUENCE [LARGE SCALE GENOMIC DNA]</scope>
    <source>
        <strain evidence="4 5">RRHST34</strain>
    </source>
</reference>
<feature type="transmembrane region" description="Helical" evidence="2">
    <location>
        <begin position="113"/>
        <end position="133"/>
    </location>
</feature>